<dbReference type="RefSeq" id="WP_345506865.1">
    <property type="nucleotide sequence ID" value="NZ_BAABIW010000010.1"/>
</dbReference>
<proteinExistence type="predicted"/>
<organism evidence="1 2">
    <name type="scientific">Terrabacter aeriphilus</name>
    <dbReference type="NCBI Taxonomy" id="515662"/>
    <lineage>
        <taxon>Bacteria</taxon>
        <taxon>Bacillati</taxon>
        <taxon>Actinomycetota</taxon>
        <taxon>Actinomycetes</taxon>
        <taxon>Micrococcales</taxon>
        <taxon>Intrasporangiaceae</taxon>
        <taxon>Terrabacter</taxon>
    </lineage>
</organism>
<keyword evidence="2" id="KW-1185">Reference proteome</keyword>
<evidence type="ECO:0000313" key="1">
    <source>
        <dbReference type="EMBL" id="GAA5023726.1"/>
    </source>
</evidence>
<protein>
    <submittedName>
        <fullName evidence="1">DUF3145 domain-containing protein</fullName>
    </submittedName>
</protein>
<sequence>MAAAMPRTTTRGVLFVHGTPAALCPHITWAIEAVLDQPVSLDWIPQPAAPRTVRTELAWAGAPGTGAELASALRGWDGLRYEVTEDPSPGCDGARWSYTPRLGIHHAMTSASGDAVVQEDRLREAILRTRGDVVALHEEIDLLLGIPWDEELEPFRYAGDGAPVRWLHQTG</sequence>
<dbReference type="InterPro" id="IPR021491">
    <property type="entry name" value="DUF3145"/>
</dbReference>
<dbReference type="Proteomes" id="UP001500427">
    <property type="component" value="Unassembled WGS sequence"/>
</dbReference>
<reference evidence="2" key="1">
    <citation type="journal article" date="2019" name="Int. J. Syst. Evol. Microbiol.">
        <title>The Global Catalogue of Microorganisms (GCM) 10K type strain sequencing project: providing services to taxonomists for standard genome sequencing and annotation.</title>
        <authorList>
            <consortium name="The Broad Institute Genomics Platform"/>
            <consortium name="The Broad Institute Genome Sequencing Center for Infectious Disease"/>
            <person name="Wu L."/>
            <person name="Ma J."/>
        </authorList>
    </citation>
    <scope>NUCLEOTIDE SEQUENCE [LARGE SCALE GENOMIC DNA]</scope>
    <source>
        <strain evidence="2">JCM 17687</strain>
    </source>
</reference>
<name>A0ABP9J845_9MICO</name>
<gene>
    <name evidence="1" type="ORF">GCM10023258_15300</name>
</gene>
<evidence type="ECO:0000313" key="2">
    <source>
        <dbReference type="Proteomes" id="UP001500427"/>
    </source>
</evidence>
<accession>A0ABP9J845</accession>
<dbReference type="Pfam" id="PF11343">
    <property type="entry name" value="DUF3145"/>
    <property type="match status" value="1"/>
</dbReference>
<dbReference type="EMBL" id="BAABIW010000010">
    <property type="protein sequence ID" value="GAA5023726.1"/>
    <property type="molecule type" value="Genomic_DNA"/>
</dbReference>
<comment type="caution">
    <text evidence="1">The sequence shown here is derived from an EMBL/GenBank/DDBJ whole genome shotgun (WGS) entry which is preliminary data.</text>
</comment>